<dbReference type="Gene3D" id="2.40.420.20">
    <property type="match status" value="1"/>
</dbReference>
<evidence type="ECO:0000259" key="10">
    <source>
        <dbReference type="Pfam" id="PF25944"/>
    </source>
</evidence>
<evidence type="ECO:0000313" key="13">
    <source>
        <dbReference type="Proteomes" id="UP000246077"/>
    </source>
</evidence>
<evidence type="ECO:0000256" key="3">
    <source>
        <dbReference type="ARBA" id="ARBA00022448"/>
    </source>
</evidence>
<comment type="caution">
    <text evidence="12">The sequence shown here is derived from an EMBL/GenBank/DDBJ whole genome shotgun (WGS) entry which is preliminary data.</text>
</comment>
<evidence type="ECO:0000259" key="8">
    <source>
        <dbReference type="Pfam" id="PF25876"/>
    </source>
</evidence>
<feature type="domain" description="Multidrug resistance protein MdtA-like barrel-sandwich hybrid" evidence="9">
    <location>
        <begin position="61"/>
        <end position="216"/>
    </location>
</feature>
<evidence type="ECO:0000256" key="4">
    <source>
        <dbReference type="ARBA" id="ARBA00022475"/>
    </source>
</evidence>
<accession>A0A317DV18</accession>
<proteinExistence type="inferred from homology"/>
<dbReference type="Pfam" id="PF25967">
    <property type="entry name" value="RND-MFP_C"/>
    <property type="match status" value="1"/>
</dbReference>
<dbReference type="SUPFAM" id="SSF111369">
    <property type="entry name" value="HlyD-like secretion proteins"/>
    <property type="match status" value="1"/>
</dbReference>
<comment type="similarity">
    <text evidence="2">Belongs to the membrane fusion protein (MFP) (TC 8.A.1) family.</text>
</comment>
<comment type="subcellular location">
    <subcellularLocation>
        <location evidence="1">Cell membrane</location>
    </subcellularLocation>
</comment>
<evidence type="ECO:0000256" key="6">
    <source>
        <dbReference type="ARBA" id="ARBA00023136"/>
    </source>
</evidence>
<dbReference type="Pfam" id="PF25944">
    <property type="entry name" value="Beta-barrel_RND"/>
    <property type="match status" value="1"/>
</dbReference>
<evidence type="ECO:0000259" key="11">
    <source>
        <dbReference type="Pfam" id="PF25967"/>
    </source>
</evidence>
<keyword evidence="5" id="KW-0997">Cell inner membrane</keyword>
<keyword evidence="3" id="KW-0813">Transport</keyword>
<keyword evidence="7" id="KW-0175">Coiled coil</keyword>
<reference evidence="13" key="1">
    <citation type="submission" date="2018-05" db="EMBL/GenBank/DDBJ databases">
        <title>Zavarzinia sp. HR-AS.</title>
        <authorList>
            <person name="Lee Y."/>
            <person name="Jeon C.O."/>
        </authorList>
    </citation>
    <scope>NUCLEOTIDE SEQUENCE [LARGE SCALE GENOMIC DNA]</scope>
    <source>
        <strain evidence="13">DSM 1231</strain>
    </source>
</reference>
<dbReference type="Proteomes" id="UP000246077">
    <property type="component" value="Unassembled WGS sequence"/>
</dbReference>
<dbReference type="RefSeq" id="WP_109922941.1">
    <property type="nucleotide sequence ID" value="NZ_QGLF01000006.1"/>
</dbReference>
<keyword evidence="4" id="KW-1003">Cell membrane</keyword>
<gene>
    <name evidence="12" type="ORF">DKG75_19895</name>
</gene>
<name>A0A317DV18_9PROT</name>
<dbReference type="AlphaFoldDB" id="A0A317DV18"/>
<feature type="coiled-coil region" evidence="7">
    <location>
        <begin position="95"/>
        <end position="122"/>
    </location>
</feature>
<dbReference type="Gene3D" id="2.40.50.100">
    <property type="match status" value="2"/>
</dbReference>
<evidence type="ECO:0000256" key="1">
    <source>
        <dbReference type="ARBA" id="ARBA00004236"/>
    </source>
</evidence>
<dbReference type="InterPro" id="IPR058625">
    <property type="entry name" value="MdtA-like_BSH"/>
</dbReference>
<dbReference type="OrthoDB" id="9783047at2"/>
<dbReference type="EMBL" id="QGLF01000006">
    <property type="protein sequence ID" value="PWR18234.1"/>
    <property type="molecule type" value="Genomic_DNA"/>
</dbReference>
<evidence type="ECO:0000313" key="12">
    <source>
        <dbReference type="EMBL" id="PWR18234.1"/>
    </source>
</evidence>
<keyword evidence="13" id="KW-1185">Reference proteome</keyword>
<evidence type="ECO:0000259" key="9">
    <source>
        <dbReference type="Pfam" id="PF25917"/>
    </source>
</evidence>
<dbReference type="Pfam" id="PF25876">
    <property type="entry name" value="HH_MFP_RND"/>
    <property type="match status" value="1"/>
</dbReference>
<dbReference type="GO" id="GO:1990281">
    <property type="term" value="C:efflux pump complex"/>
    <property type="evidence" value="ECO:0007669"/>
    <property type="project" value="TreeGrafter"/>
</dbReference>
<evidence type="ECO:0000256" key="5">
    <source>
        <dbReference type="ARBA" id="ARBA00022519"/>
    </source>
</evidence>
<dbReference type="NCBIfam" id="TIGR01730">
    <property type="entry name" value="RND_mfp"/>
    <property type="match status" value="1"/>
</dbReference>
<dbReference type="PANTHER" id="PTHR30469">
    <property type="entry name" value="MULTIDRUG RESISTANCE PROTEIN MDTA"/>
    <property type="match status" value="1"/>
</dbReference>
<sequence>MPWSRILRLALLVAVVGGIGWGIKARYFPSGDAAPQYLTATVTRKDLEQVVLATGTLEAVEQVSVGAQVSGQIKSLKVDFGDVVGKGDVIAEIDSKTQENNLKNAEAQLANVTAQRAAKVATLKQAEAAFARQKRMLALNAVAREAYEAAEAILGVTRAEIDALDAQIAQAGIEVSTAELNLGYTRITAPIDGTVVAVVVQEGQTVNANQTTPTIVKLAQLGTMTVKAEISEADIVNVAPGQAVYFTILGRPDTRFEAVLRAIEPAPTAINSESGTTSSSAASGSSSSTAIYYNGAFDVPNPDGLLRIDMTAQVSIVLGAAKGALTVPASALGPRTADGRYTVTVVEADGRVAPREIRTGMEDTVDVEVLDGLREGERIVLGDTAAGTSTRMRMPRMGL</sequence>
<dbReference type="GO" id="GO:0015562">
    <property type="term" value="F:efflux transmembrane transporter activity"/>
    <property type="evidence" value="ECO:0007669"/>
    <property type="project" value="TreeGrafter"/>
</dbReference>
<evidence type="ECO:0000256" key="7">
    <source>
        <dbReference type="SAM" id="Coils"/>
    </source>
</evidence>
<dbReference type="Pfam" id="PF25917">
    <property type="entry name" value="BSH_RND"/>
    <property type="match status" value="1"/>
</dbReference>
<feature type="domain" description="Multidrug resistance protein MdtA-like beta-barrel" evidence="10">
    <location>
        <begin position="223"/>
        <end position="319"/>
    </location>
</feature>
<protein>
    <submittedName>
        <fullName evidence="12">Efflux transporter periplasmic adaptor subunit</fullName>
    </submittedName>
</protein>
<dbReference type="InterPro" id="IPR058627">
    <property type="entry name" value="MdtA-like_C"/>
</dbReference>
<keyword evidence="6" id="KW-0472">Membrane</keyword>
<evidence type="ECO:0000256" key="2">
    <source>
        <dbReference type="ARBA" id="ARBA00009477"/>
    </source>
</evidence>
<dbReference type="InterPro" id="IPR058624">
    <property type="entry name" value="MdtA-like_HH"/>
</dbReference>
<dbReference type="InterPro" id="IPR058626">
    <property type="entry name" value="MdtA-like_b-barrel"/>
</dbReference>
<feature type="domain" description="Multidrug resistance protein MdtA-like alpha-helical hairpin" evidence="8">
    <location>
        <begin position="108"/>
        <end position="185"/>
    </location>
</feature>
<dbReference type="Gene3D" id="2.40.30.170">
    <property type="match status" value="1"/>
</dbReference>
<feature type="domain" description="Multidrug resistance protein MdtA-like C-terminal permuted SH3" evidence="11">
    <location>
        <begin position="324"/>
        <end position="382"/>
    </location>
</feature>
<dbReference type="PANTHER" id="PTHR30469:SF33">
    <property type="entry name" value="SLR1207 PROTEIN"/>
    <property type="match status" value="1"/>
</dbReference>
<organism evidence="12 13">
    <name type="scientific">Zavarzinia compransoris</name>
    <dbReference type="NCBI Taxonomy" id="1264899"/>
    <lineage>
        <taxon>Bacteria</taxon>
        <taxon>Pseudomonadati</taxon>
        <taxon>Pseudomonadota</taxon>
        <taxon>Alphaproteobacteria</taxon>
        <taxon>Rhodospirillales</taxon>
        <taxon>Zavarziniaceae</taxon>
        <taxon>Zavarzinia</taxon>
    </lineage>
</organism>
<dbReference type="InterPro" id="IPR006143">
    <property type="entry name" value="RND_pump_MFP"/>
</dbReference>